<name>A0A5A8F6K0_9BACT</name>
<keyword evidence="1" id="KW-0474">Menaquinone biosynthesis</keyword>
<dbReference type="EMBL" id="VFJB01000008">
    <property type="protein sequence ID" value="KAA0257334.1"/>
    <property type="molecule type" value="Genomic_DNA"/>
</dbReference>
<comment type="catalytic activity">
    <reaction evidence="1">
        <text>futalosine + H2O = dehypoxanthine futalosine + hypoxanthine</text>
        <dbReference type="Rhea" id="RHEA:25904"/>
        <dbReference type="ChEBI" id="CHEBI:15377"/>
        <dbReference type="ChEBI" id="CHEBI:17368"/>
        <dbReference type="ChEBI" id="CHEBI:58863"/>
        <dbReference type="ChEBI" id="CHEBI:58864"/>
        <dbReference type="EC" id="3.2.2.26"/>
    </reaction>
</comment>
<dbReference type="GO" id="GO:0008782">
    <property type="term" value="F:adenosylhomocysteine nucleosidase activity"/>
    <property type="evidence" value="ECO:0007669"/>
    <property type="project" value="TreeGrafter"/>
</dbReference>
<dbReference type="UniPathway" id="UPA00079"/>
<dbReference type="GO" id="GO:0019284">
    <property type="term" value="P:L-methionine salvage from S-adenosylmethionine"/>
    <property type="evidence" value="ECO:0007669"/>
    <property type="project" value="TreeGrafter"/>
</dbReference>
<dbReference type="GO" id="GO:0005829">
    <property type="term" value="C:cytosol"/>
    <property type="evidence" value="ECO:0007669"/>
    <property type="project" value="TreeGrafter"/>
</dbReference>
<evidence type="ECO:0000313" key="3">
    <source>
        <dbReference type="EMBL" id="KAA0257334.1"/>
    </source>
</evidence>
<dbReference type="EC" id="3.2.2.26" evidence="1"/>
<keyword evidence="1" id="KW-0378">Hydrolase</keyword>
<dbReference type="InterPro" id="IPR019963">
    <property type="entry name" value="FL_hydrolase_MqnB"/>
</dbReference>
<comment type="similarity">
    <text evidence="1">Belongs to the PNP/UDP phosphorylase family. Futalosine hydrolase subfamily.</text>
</comment>
<dbReference type="InterPro" id="IPR035994">
    <property type="entry name" value="Nucleoside_phosphorylase_sf"/>
</dbReference>
<accession>A0A5A8F6K0</accession>
<dbReference type="Pfam" id="PF01048">
    <property type="entry name" value="PNP_UDP_1"/>
    <property type="match status" value="1"/>
</dbReference>
<feature type="domain" description="Nucleoside phosphorylase" evidence="2">
    <location>
        <begin position="26"/>
        <end position="203"/>
    </location>
</feature>
<evidence type="ECO:0000256" key="1">
    <source>
        <dbReference type="HAMAP-Rule" id="MF_00991"/>
    </source>
</evidence>
<dbReference type="InterPro" id="IPR000845">
    <property type="entry name" value="Nucleoside_phosphorylase_d"/>
</dbReference>
<evidence type="ECO:0000259" key="2">
    <source>
        <dbReference type="Pfam" id="PF01048"/>
    </source>
</evidence>
<dbReference type="SUPFAM" id="SSF53167">
    <property type="entry name" value="Purine and uridine phosphorylases"/>
    <property type="match status" value="1"/>
</dbReference>
<organism evidence="3 4">
    <name type="scientific">Deferribacter autotrophicus</name>
    <dbReference type="NCBI Taxonomy" id="500465"/>
    <lineage>
        <taxon>Bacteria</taxon>
        <taxon>Pseudomonadati</taxon>
        <taxon>Deferribacterota</taxon>
        <taxon>Deferribacteres</taxon>
        <taxon>Deferribacterales</taxon>
        <taxon>Deferribacteraceae</taxon>
        <taxon>Deferribacter</taxon>
    </lineage>
</organism>
<proteinExistence type="inferred from homology"/>
<dbReference type="OrthoDB" id="9792591at2"/>
<comment type="pathway">
    <text evidence="1">Quinol/quinone metabolism; menaquinone biosynthesis.</text>
</comment>
<keyword evidence="4" id="KW-1185">Reference proteome</keyword>
<comment type="function">
    <text evidence="1">Catalyzes the hydrolysis of futalosine (FL) to dehypoxanthine futalosine (DHFL) and hypoxanthine, a step in the biosynthesis of menaquinone (MK, vitamin K2).</text>
</comment>
<protein>
    <recommendedName>
        <fullName evidence="1">Futalosine hydrolase</fullName>
        <shortName evidence="1">FL hydrolase</shortName>
        <ecNumber evidence="1">3.2.2.26</ecNumber>
    </recommendedName>
    <alternativeName>
        <fullName evidence="1">Futalosine nucleosidase</fullName>
    </alternativeName>
    <alternativeName>
        <fullName evidence="1">Menaquinone biosynthetic enzyme MqnB</fullName>
    </alternativeName>
</protein>
<dbReference type="HAMAP" id="MF_00991">
    <property type="entry name" value="MqnB"/>
    <property type="match status" value="1"/>
</dbReference>
<dbReference type="AlphaFoldDB" id="A0A5A8F6K0"/>
<gene>
    <name evidence="1" type="primary">mqnB</name>
    <name evidence="3" type="ORF">FHQ18_09820</name>
</gene>
<dbReference type="Gene3D" id="3.40.50.1580">
    <property type="entry name" value="Nucleoside phosphorylase domain"/>
    <property type="match status" value="1"/>
</dbReference>
<dbReference type="GO" id="GO:0008930">
    <property type="term" value="F:methylthioadenosine nucleosidase activity"/>
    <property type="evidence" value="ECO:0007669"/>
    <property type="project" value="TreeGrafter"/>
</dbReference>
<dbReference type="GO" id="GO:0009234">
    <property type="term" value="P:menaquinone biosynthetic process"/>
    <property type="evidence" value="ECO:0007669"/>
    <property type="project" value="UniProtKB-UniRule"/>
</dbReference>
<evidence type="ECO:0000313" key="4">
    <source>
        <dbReference type="Proteomes" id="UP000322876"/>
    </source>
</evidence>
<sequence length="213" mass="24008">MSKVIFIPTKKEYEKLFPNLSLEYNNFYYYAKYNDITIVVTGIGKVNVSISATHYFCNHHDVEEAYLIGIAGAYRESGLNVGDVVTVENDFFVDEGLIEDNYLKMLNEIGFAICEDNKTVFKTVDGLKHVDANTVSLLSSTDQLAKLYKNKTGASIESMEGAAFGLVCAKYNINSYQIRSISNYCGNRKHQEWNIKLAFKNLKNTLCSLLSVK</sequence>
<dbReference type="Proteomes" id="UP000322876">
    <property type="component" value="Unassembled WGS sequence"/>
</dbReference>
<reference evidence="3 4" key="1">
    <citation type="submission" date="2019-06" db="EMBL/GenBank/DDBJ databases">
        <title>Genomic insights into carbon and energy metabolism of Deferribacter autotrophicus revealed new metabolic traits in the phylum Deferribacteres.</title>
        <authorList>
            <person name="Slobodkin A.I."/>
            <person name="Slobodkina G.B."/>
            <person name="Allioux M."/>
            <person name="Alain K."/>
            <person name="Jebbar M."/>
            <person name="Shadrin V."/>
            <person name="Kublanov I.V."/>
            <person name="Toshchakov S.V."/>
            <person name="Bonch-Osmolovskaya E.A."/>
        </authorList>
    </citation>
    <scope>NUCLEOTIDE SEQUENCE [LARGE SCALE GENOMIC DNA]</scope>
    <source>
        <strain evidence="3 4">SL50</strain>
    </source>
</reference>
<dbReference type="PANTHER" id="PTHR46832:SF2">
    <property type="entry name" value="FUTALOSINE HYDROLASE"/>
    <property type="match status" value="1"/>
</dbReference>
<dbReference type="PANTHER" id="PTHR46832">
    <property type="entry name" value="5'-METHYLTHIOADENOSINE/S-ADENOSYLHOMOCYSTEINE NUCLEOSIDASE"/>
    <property type="match status" value="1"/>
</dbReference>
<dbReference type="GO" id="GO:0009116">
    <property type="term" value="P:nucleoside metabolic process"/>
    <property type="evidence" value="ECO:0007669"/>
    <property type="project" value="InterPro"/>
</dbReference>
<dbReference type="RefSeq" id="WP_149267007.1">
    <property type="nucleotide sequence ID" value="NZ_VFJB01000008.1"/>
</dbReference>
<comment type="caution">
    <text evidence="3">The sequence shown here is derived from an EMBL/GenBank/DDBJ whole genome shotgun (WGS) entry which is preliminary data.</text>
</comment>